<dbReference type="Pfam" id="PF03729">
    <property type="entry name" value="DUF308"/>
    <property type="match status" value="1"/>
</dbReference>
<dbReference type="InterPro" id="IPR005325">
    <property type="entry name" value="DUF308_memb"/>
</dbReference>
<keyword evidence="1" id="KW-1133">Transmembrane helix</keyword>
<accession>A0A4R5D437</accession>
<protein>
    <recommendedName>
        <fullName evidence="4">HdeD family acid-resistance protein</fullName>
    </recommendedName>
</protein>
<dbReference type="EMBL" id="SMFL01000029">
    <property type="protein sequence ID" value="TDE08162.1"/>
    <property type="molecule type" value="Genomic_DNA"/>
</dbReference>
<keyword evidence="3" id="KW-1185">Reference proteome</keyword>
<evidence type="ECO:0000256" key="1">
    <source>
        <dbReference type="SAM" id="Phobius"/>
    </source>
</evidence>
<feature type="transmembrane region" description="Helical" evidence="1">
    <location>
        <begin position="12"/>
        <end position="34"/>
    </location>
</feature>
<feature type="transmembrane region" description="Helical" evidence="1">
    <location>
        <begin position="100"/>
        <end position="120"/>
    </location>
</feature>
<feature type="transmembrane region" description="Helical" evidence="1">
    <location>
        <begin position="132"/>
        <end position="152"/>
    </location>
</feature>
<name>A0A4R5D437_9BACT</name>
<dbReference type="PANTHER" id="PTHR34989:SF1">
    <property type="entry name" value="PROTEIN HDED"/>
    <property type="match status" value="1"/>
</dbReference>
<dbReference type="AlphaFoldDB" id="A0A4R5D437"/>
<dbReference type="RefSeq" id="WP_131963027.1">
    <property type="nucleotide sequence ID" value="NZ_SMFL01000029.1"/>
</dbReference>
<gene>
    <name evidence="2" type="ORF">E0F88_33130</name>
</gene>
<dbReference type="PANTHER" id="PTHR34989">
    <property type="entry name" value="PROTEIN HDED"/>
    <property type="match status" value="1"/>
</dbReference>
<dbReference type="GO" id="GO:0005886">
    <property type="term" value="C:plasma membrane"/>
    <property type="evidence" value="ECO:0007669"/>
    <property type="project" value="TreeGrafter"/>
</dbReference>
<keyword evidence="1" id="KW-0472">Membrane</keyword>
<dbReference type="Proteomes" id="UP000294850">
    <property type="component" value="Unassembled WGS sequence"/>
</dbReference>
<feature type="transmembrane region" description="Helical" evidence="1">
    <location>
        <begin position="158"/>
        <end position="176"/>
    </location>
</feature>
<organism evidence="2 3">
    <name type="scientific">Dyadobacter psychrotolerans</name>
    <dbReference type="NCBI Taxonomy" id="2541721"/>
    <lineage>
        <taxon>Bacteria</taxon>
        <taxon>Pseudomonadati</taxon>
        <taxon>Bacteroidota</taxon>
        <taxon>Cytophagia</taxon>
        <taxon>Cytophagales</taxon>
        <taxon>Spirosomataceae</taxon>
        <taxon>Dyadobacter</taxon>
    </lineage>
</organism>
<evidence type="ECO:0000313" key="2">
    <source>
        <dbReference type="EMBL" id="TDE08162.1"/>
    </source>
</evidence>
<reference evidence="2 3" key="1">
    <citation type="submission" date="2019-03" db="EMBL/GenBank/DDBJ databases">
        <title>Dyadobacter AR-3-6 sp. nov., isolated from arctic soil.</title>
        <authorList>
            <person name="Chaudhary D.K."/>
        </authorList>
    </citation>
    <scope>NUCLEOTIDE SEQUENCE [LARGE SCALE GENOMIC DNA]</scope>
    <source>
        <strain evidence="2 3">AR-3-6</strain>
    </source>
</reference>
<evidence type="ECO:0008006" key="4">
    <source>
        <dbReference type="Google" id="ProtNLM"/>
    </source>
</evidence>
<feature type="transmembrane region" description="Helical" evidence="1">
    <location>
        <begin position="40"/>
        <end position="62"/>
    </location>
</feature>
<comment type="caution">
    <text evidence="2">The sequence shown here is derived from an EMBL/GenBank/DDBJ whole genome shotgun (WGS) entry which is preliminary data.</text>
</comment>
<evidence type="ECO:0000313" key="3">
    <source>
        <dbReference type="Proteomes" id="UP000294850"/>
    </source>
</evidence>
<dbReference type="InterPro" id="IPR052712">
    <property type="entry name" value="Acid_resist_chaperone_HdeD"/>
</dbReference>
<keyword evidence="1" id="KW-0812">Transmembrane</keyword>
<feature type="transmembrane region" description="Helical" evidence="1">
    <location>
        <begin position="74"/>
        <end position="94"/>
    </location>
</feature>
<sequence>MKTFNSLSRQLFQFWWTFLFPGSGLILLGIYVLVQPEMQLAALSLYLCVAFLINGIFEILVTITNKKMVNGRKWYLAGGVLDLLVAGIFISNPILATASVPLLVGFWLLLRSLAMIGRSYELKQIGLMHWEWLLYFGFTGLLFYWVNIYSQLFATKIIITWTGIAISMAGVFYIYYSICLKSTTNTLDNTKI</sequence>
<dbReference type="OrthoDB" id="7059775at2"/>
<proteinExistence type="predicted"/>